<name>A0ACB7UFL2_DIOAL</name>
<keyword evidence="2" id="KW-1185">Reference proteome</keyword>
<evidence type="ECO:0000313" key="2">
    <source>
        <dbReference type="Proteomes" id="UP000827976"/>
    </source>
</evidence>
<gene>
    <name evidence="1" type="ORF">IHE45_16G010500</name>
</gene>
<proteinExistence type="predicted"/>
<accession>A0ACB7UFL2</accession>
<dbReference type="EMBL" id="CM037026">
    <property type="protein sequence ID" value="KAH7659117.1"/>
    <property type="molecule type" value="Genomic_DNA"/>
</dbReference>
<reference evidence="2" key="1">
    <citation type="journal article" date="2022" name="Nat. Commun.">
        <title>Chromosome evolution and the genetic basis of agronomically important traits in greater yam.</title>
        <authorList>
            <person name="Bredeson J.V."/>
            <person name="Lyons J.B."/>
            <person name="Oniyinde I.O."/>
            <person name="Okereke N.R."/>
            <person name="Kolade O."/>
            <person name="Nnabue I."/>
            <person name="Nwadili C.O."/>
            <person name="Hribova E."/>
            <person name="Parker M."/>
            <person name="Nwogha J."/>
            <person name="Shu S."/>
            <person name="Carlson J."/>
            <person name="Kariba R."/>
            <person name="Muthemba S."/>
            <person name="Knop K."/>
            <person name="Barton G.J."/>
            <person name="Sherwood A.V."/>
            <person name="Lopez-Montes A."/>
            <person name="Asiedu R."/>
            <person name="Jamnadass R."/>
            <person name="Muchugi A."/>
            <person name="Goodstein D."/>
            <person name="Egesi C.N."/>
            <person name="Featherston J."/>
            <person name="Asfaw A."/>
            <person name="Simpson G.G."/>
            <person name="Dolezel J."/>
            <person name="Hendre P.S."/>
            <person name="Van Deynze A."/>
            <person name="Kumar P.L."/>
            <person name="Obidiegwu J.E."/>
            <person name="Bhattacharjee R."/>
            <person name="Rokhsar D.S."/>
        </authorList>
    </citation>
    <scope>NUCLEOTIDE SEQUENCE [LARGE SCALE GENOMIC DNA]</scope>
    <source>
        <strain evidence="2">cv. TDa95/00328</strain>
    </source>
</reference>
<comment type="caution">
    <text evidence="1">The sequence shown here is derived from an EMBL/GenBank/DDBJ whole genome shotgun (WGS) entry which is preliminary data.</text>
</comment>
<evidence type="ECO:0000313" key="1">
    <source>
        <dbReference type="EMBL" id="KAH7659117.1"/>
    </source>
</evidence>
<organism evidence="1 2">
    <name type="scientific">Dioscorea alata</name>
    <name type="common">Purple yam</name>
    <dbReference type="NCBI Taxonomy" id="55571"/>
    <lineage>
        <taxon>Eukaryota</taxon>
        <taxon>Viridiplantae</taxon>
        <taxon>Streptophyta</taxon>
        <taxon>Embryophyta</taxon>
        <taxon>Tracheophyta</taxon>
        <taxon>Spermatophyta</taxon>
        <taxon>Magnoliopsida</taxon>
        <taxon>Liliopsida</taxon>
        <taxon>Dioscoreales</taxon>
        <taxon>Dioscoreaceae</taxon>
        <taxon>Dioscorea</taxon>
    </lineage>
</organism>
<protein>
    <submittedName>
        <fullName evidence="1">Uncharacterized protein</fullName>
    </submittedName>
</protein>
<sequence>MLNGIDPVTHRRRSDHLDILASIPNLITASANINVSNLNTLRYQLLQSLVQLMSPSSTTTNMNFLNSLDSSFIQNHVLMQDLSLPQLSNHYQTCANPNFPLQTQEIDAHNTTSFGDSSNHALFNSFVIPTNNSSPSLVLPTSPGMFTGDQMREPINSSYISANSSSEEPSLDDLDIDLYWKNILE</sequence>
<dbReference type="Proteomes" id="UP000827976">
    <property type="component" value="Chromosome 16"/>
</dbReference>